<accession>A0A1D8TLX2</accession>
<dbReference type="RefSeq" id="WP_070391157.1">
    <property type="nucleotide sequence ID" value="NZ_CP017599.1"/>
</dbReference>
<dbReference type="OrthoDB" id="580965at2"/>
<evidence type="ECO:0000313" key="1">
    <source>
        <dbReference type="EMBL" id="AOW98650.1"/>
    </source>
</evidence>
<protein>
    <submittedName>
        <fullName evidence="1">Uncharacterized protein</fullName>
    </submittedName>
</protein>
<dbReference type="KEGG" id="mpro:BJP34_03590"/>
<sequence>MTTWRDSKESEIRHISLPEQQVYNHLLQWVRVESPKQSIERFQRLFLDGVGYEDFDIWLALEKIVMDKRAPTEFRFVINRCCHILINHWHLKPHSRRAVQELVAVFDHVPSPLRVHSRAPRRLRELMQLFKRTEQYLTLQRLSIVMSDTPLYSNGSKRVANLIQRYPYLYEHCLLSEDSSQEYQQTVRQVQARVQRRFECDLSKYVTYQVRCANVMRNRAITTPKRIIQPVSNPTLLSERELASALKQFVGKVQGSYTYRDVARSFHTHSRHTAFFKDFKDDLYEYLVASIDPGYGRQQFNKRLYTHLQNTLPEWDYQRPNEFMVVRTCSQLLNFLVVESPKRPNHYTFVDLITNVGTTITTGLLLKIVLVCAKVKPYLEKRFSILFNHYESQTRNSVPWLVPSLENLNIALSVHFGSADISFLNQIM</sequence>
<dbReference type="EMBL" id="CP017599">
    <property type="protein sequence ID" value="AOW98650.1"/>
    <property type="molecule type" value="Genomic_DNA"/>
</dbReference>
<evidence type="ECO:0000313" key="2">
    <source>
        <dbReference type="Proteomes" id="UP000177870"/>
    </source>
</evidence>
<dbReference type="STRING" id="1458985.BJP34_03590"/>
<gene>
    <name evidence="1" type="ORF">BJP34_03590</name>
</gene>
<proteinExistence type="predicted"/>
<organism evidence="1 2">
    <name type="scientific">Moorena producens PAL-8-15-08-1</name>
    <dbReference type="NCBI Taxonomy" id="1458985"/>
    <lineage>
        <taxon>Bacteria</taxon>
        <taxon>Bacillati</taxon>
        <taxon>Cyanobacteriota</taxon>
        <taxon>Cyanophyceae</taxon>
        <taxon>Coleofasciculales</taxon>
        <taxon>Coleofasciculaceae</taxon>
        <taxon>Moorena</taxon>
    </lineage>
</organism>
<dbReference type="AlphaFoldDB" id="A0A1D8TLX2"/>
<name>A0A1D8TLX2_9CYAN</name>
<dbReference type="Proteomes" id="UP000177870">
    <property type="component" value="Chromosome"/>
</dbReference>
<reference evidence="2" key="1">
    <citation type="submission" date="2016-10" db="EMBL/GenBank/DDBJ databases">
        <title>Comparative genomics uncovers the prolific and rare metabolic potential of the cyanobacterial genus Moorea.</title>
        <authorList>
            <person name="Leao T."/>
            <person name="Castelao G."/>
            <person name="Korobeynikov A."/>
            <person name="Monroe E.A."/>
            <person name="Podell S."/>
            <person name="Glukhov E."/>
            <person name="Allen E."/>
            <person name="Gerwick W.H."/>
            <person name="Gerwick L."/>
        </authorList>
    </citation>
    <scope>NUCLEOTIDE SEQUENCE [LARGE SCALE GENOMIC DNA]</scope>
    <source>
        <strain evidence="2">PAL-8-15-08-1</strain>
    </source>
</reference>